<dbReference type="GO" id="GO:0005509">
    <property type="term" value="F:calcium ion binding"/>
    <property type="evidence" value="ECO:0007669"/>
    <property type="project" value="InterPro"/>
</dbReference>
<dbReference type="InterPro" id="IPR011992">
    <property type="entry name" value="EF-hand-dom_pair"/>
</dbReference>
<feature type="transmembrane region" description="Helical" evidence="2">
    <location>
        <begin position="12"/>
        <end position="30"/>
    </location>
</feature>
<dbReference type="PROSITE" id="PS00018">
    <property type="entry name" value="EF_HAND_1"/>
    <property type="match status" value="1"/>
</dbReference>
<dbReference type="PROSITE" id="PS50222">
    <property type="entry name" value="EF_HAND_2"/>
    <property type="match status" value="1"/>
</dbReference>
<keyword evidence="2" id="KW-0472">Membrane</keyword>
<proteinExistence type="predicted"/>
<keyword evidence="5" id="KW-1185">Reference proteome</keyword>
<evidence type="ECO:0000259" key="3">
    <source>
        <dbReference type="PROSITE" id="PS50222"/>
    </source>
</evidence>
<keyword evidence="1" id="KW-0106">Calcium</keyword>
<organism evidence="4 5">
    <name type="scientific">Elysia marginata</name>
    <dbReference type="NCBI Taxonomy" id="1093978"/>
    <lineage>
        <taxon>Eukaryota</taxon>
        <taxon>Metazoa</taxon>
        <taxon>Spiralia</taxon>
        <taxon>Lophotrochozoa</taxon>
        <taxon>Mollusca</taxon>
        <taxon>Gastropoda</taxon>
        <taxon>Heterobranchia</taxon>
        <taxon>Euthyneura</taxon>
        <taxon>Panpulmonata</taxon>
        <taxon>Sacoglossa</taxon>
        <taxon>Placobranchoidea</taxon>
        <taxon>Plakobranchidae</taxon>
        <taxon>Elysia</taxon>
    </lineage>
</organism>
<comment type="caution">
    <text evidence="4">The sequence shown here is derived from an EMBL/GenBank/DDBJ whole genome shotgun (WGS) entry which is preliminary data.</text>
</comment>
<dbReference type="InterPro" id="IPR002048">
    <property type="entry name" value="EF_hand_dom"/>
</dbReference>
<reference evidence="4 5" key="1">
    <citation type="journal article" date="2021" name="Elife">
        <title>Chloroplast acquisition without the gene transfer in kleptoplastic sea slugs, Plakobranchus ocellatus.</title>
        <authorList>
            <person name="Maeda T."/>
            <person name="Takahashi S."/>
            <person name="Yoshida T."/>
            <person name="Shimamura S."/>
            <person name="Takaki Y."/>
            <person name="Nagai Y."/>
            <person name="Toyoda A."/>
            <person name="Suzuki Y."/>
            <person name="Arimoto A."/>
            <person name="Ishii H."/>
            <person name="Satoh N."/>
            <person name="Nishiyama T."/>
            <person name="Hasebe M."/>
            <person name="Maruyama T."/>
            <person name="Minagawa J."/>
            <person name="Obokata J."/>
            <person name="Shigenobu S."/>
        </authorList>
    </citation>
    <scope>NUCLEOTIDE SEQUENCE [LARGE SCALE GENOMIC DNA]</scope>
</reference>
<feature type="transmembrane region" description="Helical" evidence="2">
    <location>
        <begin position="98"/>
        <end position="131"/>
    </location>
</feature>
<keyword evidence="2" id="KW-0812">Transmembrane</keyword>
<evidence type="ECO:0000313" key="4">
    <source>
        <dbReference type="EMBL" id="GFR65129.1"/>
    </source>
</evidence>
<accession>A0AAV4EVV4</accession>
<evidence type="ECO:0000256" key="1">
    <source>
        <dbReference type="ARBA" id="ARBA00022837"/>
    </source>
</evidence>
<feature type="domain" description="EF-hand" evidence="3">
    <location>
        <begin position="56"/>
        <end position="91"/>
    </location>
</feature>
<dbReference type="InterPro" id="IPR018247">
    <property type="entry name" value="EF_Hand_1_Ca_BS"/>
</dbReference>
<sequence>MVPIDKVGGGGIVIVIVIVVVVVVQLQWLVSAGQNFQRCHQNRVSDKDLSSLAVEEPHSGFRIAFNMFDTDGNQIVDKREFLVLCGVRRSNSRLLTVFTLAMIVTELIVVIAVVVIVVVVVVVVVLVVVVVGG</sequence>
<dbReference type="Proteomes" id="UP000762676">
    <property type="component" value="Unassembled WGS sequence"/>
</dbReference>
<evidence type="ECO:0000313" key="5">
    <source>
        <dbReference type="Proteomes" id="UP000762676"/>
    </source>
</evidence>
<protein>
    <submittedName>
        <fullName evidence="4">EF-hand domain-containing family member A2</fullName>
    </submittedName>
</protein>
<dbReference type="SUPFAM" id="SSF47473">
    <property type="entry name" value="EF-hand"/>
    <property type="match status" value="1"/>
</dbReference>
<keyword evidence="2" id="KW-1133">Transmembrane helix</keyword>
<dbReference type="EMBL" id="BMAT01003935">
    <property type="protein sequence ID" value="GFR65129.1"/>
    <property type="molecule type" value="Genomic_DNA"/>
</dbReference>
<evidence type="ECO:0000256" key="2">
    <source>
        <dbReference type="SAM" id="Phobius"/>
    </source>
</evidence>
<name>A0AAV4EVV4_9GAST</name>
<gene>
    <name evidence="4" type="ORF">ElyMa_001940500</name>
</gene>
<dbReference type="AlphaFoldDB" id="A0AAV4EVV4"/>